<evidence type="ECO:0000313" key="4">
    <source>
        <dbReference type="EMBL" id="SCX32726.1"/>
    </source>
</evidence>
<gene>
    <name evidence="4" type="ORF">SAMN02799620_05679</name>
</gene>
<dbReference type="EMBL" id="FMUB01000015">
    <property type="protein sequence ID" value="SCX32726.1"/>
    <property type="molecule type" value="Genomic_DNA"/>
</dbReference>
<dbReference type="AlphaFoldDB" id="A0A1G4X0R2"/>
<evidence type="ECO:0000256" key="1">
    <source>
        <dbReference type="ARBA" id="ARBA00022857"/>
    </source>
</evidence>
<dbReference type="GO" id="GO:0070402">
    <property type="term" value="F:NADPH binding"/>
    <property type="evidence" value="ECO:0007669"/>
    <property type="project" value="TreeGrafter"/>
</dbReference>
<evidence type="ECO:0000313" key="5">
    <source>
        <dbReference type="Proteomes" id="UP000199707"/>
    </source>
</evidence>
<dbReference type="SUPFAM" id="SSF50129">
    <property type="entry name" value="GroES-like"/>
    <property type="match status" value="1"/>
</dbReference>
<keyword evidence="1" id="KW-0521">NADP</keyword>
<dbReference type="Proteomes" id="UP000199707">
    <property type="component" value="Unassembled WGS sequence"/>
</dbReference>
<proteinExistence type="predicted"/>
<dbReference type="Pfam" id="PF08240">
    <property type="entry name" value="ADH_N"/>
    <property type="match status" value="1"/>
</dbReference>
<feature type="domain" description="Enoyl reductase (ER)" evidence="3">
    <location>
        <begin position="11"/>
        <end position="328"/>
    </location>
</feature>
<dbReference type="InterPro" id="IPR020843">
    <property type="entry name" value="ER"/>
</dbReference>
<protein>
    <submittedName>
        <fullName evidence="4">NADPH:quinone reductase</fullName>
    </submittedName>
</protein>
<sequence>MTRAVTFSRSGEPAEVLEVSTVAAPPEPGWGHIQVRVRAFSVHPGDLLAVTMTTDVGATQRVGVEAVGVITEIGPGVIGLTVGQRVAFFPNPGSWVETVNVPADLAVGVPEGISDEVAAQLICNPITVLMLRRAAEEHPAVGYDGVVVNNAASSSVGRLFTTTAQHHHIATVSVVRSAQRADELRVLFPEVPVFSTDAGGWRDRLSAAVGARPVAVVLDPVGGRVGAELFGLLAPGGTLISYGQLEPDPFVLQPLDLVQGSRGLRGMTVFRWLTDASAAQRASDIAAAVATVSAHPQVLAPAAVYRLDDIGAAVRHVSKPGKVGTVVVTV</sequence>
<dbReference type="Gene3D" id="3.90.180.10">
    <property type="entry name" value="Medium-chain alcohol dehydrogenases, catalytic domain"/>
    <property type="match status" value="1"/>
</dbReference>
<keyword evidence="2" id="KW-0560">Oxidoreductase</keyword>
<organism evidence="4 5">
    <name type="scientific">Mycolicibacterium fluoranthenivorans</name>
    <dbReference type="NCBI Taxonomy" id="258505"/>
    <lineage>
        <taxon>Bacteria</taxon>
        <taxon>Bacillati</taxon>
        <taxon>Actinomycetota</taxon>
        <taxon>Actinomycetes</taxon>
        <taxon>Mycobacteriales</taxon>
        <taxon>Mycobacteriaceae</taxon>
        <taxon>Mycolicibacterium</taxon>
    </lineage>
</organism>
<dbReference type="PANTHER" id="PTHR48106:SF2">
    <property type="entry name" value="ZN2+-BINDING DEHYDROGENASE"/>
    <property type="match status" value="1"/>
</dbReference>
<name>A0A1G4X0R2_9MYCO</name>
<dbReference type="InterPro" id="IPR011032">
    <property type="entry name" value="GroES-like_sf"/>
</dbReference>
<evidence type="ECO:0000259" key="3">
    <source>
        <dbReference type="SMART" id="SM00829"/>
    </source>
</evidence>
<evidence type="ECO:0000256" key="2">
    <source>
        <dbReference type="ARBA" id="ARBA00023002"/>
    </source>
</evidence>
<dbReference type="InterPro" id="IPR036291">
    <property type="entry name" value="NAD(P)-bd_dom_sf"/>
</dbReference>
<dbReference type="GO" id="GO:0016651">
    <property type="term" value="F:oxidoreductase activity, acting on NAD(P)H"/>
    <property type="evidence" value="ECO:0007669"/>
    <property type="project" value="TreeGrafter"/>
</dbReference>
<dbReference type="SUPFAM" id="SSF51735">
    <property type="entry name" value="NAD(P)-binding Rossmann-fold domains"/>
    <property type="match status" value="1"/>
</dbReference>
<dbReference type="SMART" id="SM00829">
    <property type="entry name" value="PKS_ER"/>
    <property type="match status" value="1"/>
</dbReference>
<reference evidence="5" key="1">
    <citation type="submission" date="2016-10" db="EMBL/GenBank/DDBJ databases">
        <authorList>
            <person name="Varghese N."/>
            <person name="Submissions S."/>
        </authorList>
    </citation>
    <scope>NUCLEOTIDE SEQUENCE [LARGE SCALE GENOMIC DNA]</scope>
    <source>
        <strain evidence="5">UNC267MFSha1.1M11</strain>
    </source>
</reference>
<dbReference type="PANTHER" id="PTHR48106">
    <property type="entry name" value="QUINONE OXIDOREDUCTASE PIG3-RELATED"/>
    <property type="match status" value="1"/>
</dbReference>
<accession>A0A1G4X0R2</accession>
<dbReference type="RefSeq" id="WP_090363799.1">
    <property type="nucleotide sequence ID" value="NZ_FMUB01000015.1"/>
</dbReference>
<dbReference type="Gene3D" id="3.40.50.720">
    <property type="entry name" value="NAD(P)-binding Rossmann-like Domain"/>
    <property type="match status" value="1"/>
</dbReference>
<dbReference type="InterPro" id="IPR013154">
    <property type="entry name" value="ADH-like_N"/>
</dbReference>
<dbReference type="Pfam" id="PF13602">
    <property type="entry name" value="ADH_zinc_N_2"/>
    <property type="match status" value="1"/>
</dbReference>
<dbReference type="STRING" id="1502745.SAMN02799620_05679"/>